<name>A0ABV6SGC8_9SPHN</name>
<dbReference type="InterPro" id="IPR028427">
    <property type="entry name" value="Met_Sox_Rdtase_MsrB"/>
</dbReference>
<evidence type="ECO:0000313" key="6">
    <source>
        <dbReference type="EMBL" id="MFC0687103.1"/>
    </source>
</evidence>
<feature type="binding site" evidence="4">
    <location>
        <position position="97"/>
    </location>
    <ligand>
        <name>Zn(2+)</name>
        <dbReference type="ChEBI" id="CHEBI:29105"/>
    </ligand>
</feature>
<feature type="domain" description="MsrB" evidence="5">
    <location>
        <begin position="9"/>
        <end position="131"/>
    </location>
</feature>
<dbReference type="Pfam" id="PF01641">
    <property type="entry name" value="SelR"/>
    <property type="match status" value="1"/>
</dbReference>
<dbReference type="PROSITE" id="PS51790">
    <property type="entry name" value="MSRB"/>
    <property type="match status" value="1"/>
</dbReference>
<organism evidence="6 7">
    <name type="scientific">Novosphingobium clariflavum</name>
    <dbReference type="NCBI Taxonomy" id="2029884"/>
    <lineage>
        <taxon>Bacteria</taxon>
        <taxon>Pseudomonadati</taxon>
        <taxon>Pseudomonadota</taxon>
        <taxon>Alphaproteobacteria</taxon>
        <taxon>Sphingomonadales</taxon>
        <taxon>Sphingomonadaceae</taxon>
        <taxon>Novosphingobium</taxon>
    </lineage>
</organism>
<keyword evidence="4" id="KW-0862">Zinc</keyword>
<protein>
    <recommendedName>
        <fullName evidence="4">Peptide methionine sulfoxide reductase MsrB</fullName>
        <ecNumber evidence="4">1.8.4.12</ecNumber>
    </recommendedName>
    <alternativeName>
        <fullName evidence="4">Peptide-methionine (R)-S-oxide reductase</fullName>
    </alternativeName>
</protein>
<dbReference type="SUPFAM" id="SSF51316">
    <property type="entry name" value="Mss4-like"/>
    <property type="match status" value="1"/>
</dbReference>
<feature type="binding site" evidence="4">
    <location>
        <position position="51"/>
    </location>
    <ligand>
        <name>Zn(2+)</name>
        <dbReference type="ChEBI" id="CHEBI:29105"/>
    </ligand>
</feature>
<accession>A0ABV6SGC8</accession>
<sequence>MTDKIHLTDAQWREKLSPEQYHVLREAGTERAFTGKYDGNKQAGLYTCAGCGAPLFQSDDKFNSGCGWPSYTAPAEAGAIDEHVDTSHGMIRTEVRCARCEGHLGHVFPDGPAPTGLRYCINSASLDFTPEAEG</sequence>
<dbReference type="PANTHER" id="PTHR10173">
    <property type="entry name" value="METHIONINE SULFOXIDE REDUCTASE"/>
    <property type="match status" value="1"/>
</dbReference>
<comment type="catalytic activity">
    <reaction evidence="3 4">
        <text>L-methionyl-[protein] + [thioredoxin]-disulfide + H2O = L-methionyl-(R)-S-oxide-[protein] + [thioredoxin]-dithiol</text>
        <dbReference type="Rhea" id="RHEA:24164"/>
        <dbReference type="Rhea" id="RHEA-COMP:10698"/>
        <dbReference type="Rhea" id="RHEA-COMP:10700"/>
        <dbReference type="Rhea" id="RHEA-COMP:12313"/>
        <dbReference type="Rhea" id="RHEA-COMP:12314"/>
        <dbReference type="ChEBI" id="CHEBI:15377"/>
        <dbReference type="ChEBI" id="CHEBI:16044"/>
        <dbReference type="ChEBI" id="CHEBI:29950"/>
        <dbReference type="ChEBI" id="CHEBI:45764"/>
        <dbReference type="ChEBI" id="CHEBI:50058"/>
        <dbReference type="EC" id="1.8.4.12"/>
    </reaction>
</comment>
<dbReference type="GO" id="GO:0033743">
    <property type="term" value="F:peptide-methionine (R)-S-oxide reductase activity"/>
    <property type="evidence" value="ECO:0007669"/>
    <property type="project" value="UniProtKB-EC"/>
</dbReference>
<dbReference type="Gene3D" id="2.170.150.20">
    <property type="entry name" value="Peptide methionine sulfoxide reductase"/>
    <property type="match status" value="1"/>
</dbReference>
<dbReference type="NCBIfam" id="TIGR00357">
    <property type="entry name" value="peptide-methionine (R)-S-oxide reductase MsrB"/>
    <property type="match status" value="1"/>
</dbReference>
<keyword evidence="4" id="KW-0479">Metal-binding</keyword>
<dbReference type="PANTHER" id="PTHR10173:SF52">
    <property type="entry name" value="METHIONINE-R-SULFOXIDE REDUCTASE B1"/>
    <property type="match status" value="1"/>
</dbReference>
<proteinExistence type="inferred from homology"/>
<evidence type="ECO:0000256" key="2">
    <source>
        <dbReference type="ARBA" id="ARBA00023002"/>
    </source>
</evidence>
<feature type="active site" description="Nucleophile" evidence="4">
    <location>
        <position position="120"/>
    </location>
</feature>
<evidence type="ECO:0000256" key="1">
    <source>
        <dbReference type="ARBA" id="ARBA00007174"/>
    </source>
</evidence>
<dbReference type="HAMAP" id="MF_01400">
    <property type="entry name" value="MsrB"/>
    <property type="match status" value="1"/>
</dbReference>
<comment type="cofactor">
    <cofactor evidence="4">
        <name>Zn(2+)</name>
        <dbReference type="ChEBI" id="CHEBI:29105"/>
    </cofactor>
    <text evidence="4">Binds 1 zinc ion per subunit. The zinc ion is important for the structural integrity of the protein.</text>
</comment>
<evidence type="ECO:0000256" key="3">
    <source>
        <dbReference type="ARBA" id="ARBA00048488"/>
    </source>
</evidence>
<keyword evidence="2 4" id="KW-0560">Oxidoreductase</keyword>
<comment type="caution">
    <text evidence="6">The sequence shown here is derived from an EMBL/GenBank/DDBJ whole genome shotgun (WGS) entry which is preliminary data.</text>
</comment>
<dbReference type="EC" id="1.8.4.12" evidence="4"/>
<evidence type="ECO:0000313" key="7">
    <source>
        <dbReference type="Proteomes" id="UP001589858"/>
    </source>
</evidence>
<evidence type="ECO:0000259" key="5">
    <source>
        <dbReference type="PROSITE" id="PS51790"/>
    </source>
</evidence>
<reference evidence="6 7" key="1">
    <citation type="submission" date="2024-09" db="EMBL/GenBank/DDBJ databases">
        <authorList>
            <person name="Sun Q."/>
            <person name="Mori K."/>
        </authorList>
    </citation>
    <scope>NUCLEOTIDE SEQUENCE [LARGE SCALE GENOMIC DNA]</scope>
    <source>
        <strain evidence="6 7">CICC 11035S</strain>
    </source>
</reference>
<keyword evidence="7" id="KW-1185">Reference proteome</keyword>
<feature type="binding site" evidence="4">
    <location>
        <position position="48"/>
    </location>
    <ligand>
        <name>Zn(2+)</name>
        <dbReference type="ChEBI" id="CHEBI:29105"/>
    </ligand>
</feature>
<comment type="similarity">
    <text evidence="1 4">Belongs to the MsrB Met sulfoxide reductase family.</text>
</comment>
<dbReference type="EMBL" id="JBHLTM010000081">
    <property type="protein sequence ID" value="MFC0687103.1"/>
    <property type="molecule type" value="Genomic_DNA"/>
</dbReference>
<dbReference type="InterPro" id="IPR002579">
    <property type="entry name" value="Met_Sox_Rdtase_MsrB_dom"/>
</dbReference>
<dbReference type="RefSeq" id="WP_267221184.1">
    <property type="nucleotide sequence ID" value="NZ_JAPCWC010000009.1"/>
</dbReference>
<dbReference type="InterPro" id="IPR011057">
    <property type="entry name" value="Mss4-like_sf"/>
</dbReference>
<dbReference type="Proteomes" id="UP001589858">
    <property type="component" value="Unassembled WGS sequence"/>
</dbReference>
<gene>
    <name evidence="4 6" type="primary">msrB</name>
    <name evidence="6" type="ORF">ACFFF8_21185</name>
</gene>
<feature type="binding site" evidence="4">
    <location>
        <position position="100"/>
    </location>
    <ligand>
        <name>Zn(2+)</name>
        <dbReference type="ChEBI" id="CHEBI:29105"/>
    </ligand>
</feature>
<evidence type="ECO:0000256" key="4">
    <source>
        <dbReference type="HAMAP-Rule" id="MF_01400"/>
    </source>
</evidence>